<organism evidence="2 3">
    <name type="scientific">Symbiochloris irregularis</name>
    <dbReference type="NCBI Taxonomy" id="706552"/>
    <lineage>
        <taxon>Eukaryota</taxon>
        <taxon>Viridiplantae</taxon>
        <taxon>Chlorophyta</taxon>
        <taxon>core chlorophytes</taxon>
        <taxon>Trebouxiophyceae</taxon>
        <taxon>Trebouxiales</taxon>
        <taxon>Trebouxiaceae</taxon>
        <taxon>Symbiochloris</taxon>
    </lineage>
</organism>
<proteinExistence type="predicted"/>
<sequence>MGCGVRCWMRSGNDEDGGLGGGVGMAYDWSWMGGWGSGRAGGCGSPFGDGSGNEMRLPGVSGVADVSGPGEGGVEADAARRGAQRGSKRRGYGGGT</sequence>
<dbReference type="Proteomes" id="UP001465755">
    <property type="component" value="Unassembled WGS sequence"/>
</dbReference>
<gene>
    <name evidence="2" type="ORF">WJX73_004857</name>
</gene>
<reference evidence="2 3" key="1">
    <citation type="journal article" date="2024" name="Nat. Commun.">
        <title>Phylogenomics reveals the evolutionary origins of lichenization in chlorophyte algae.</title>
        <authorList>
            <person name="Puginier C."/>
            <person name="Libourel C."/>
            <person name="Otte J."/>
            <person name="Skaloud P."/>
            <person name="Haon M."/>
            <person name="Grisel S."/>
            <person name="Petersen M."/>
            <person name="Berrin J.G."/>
            <person name="Delaux P.M."/>
            <person name="Dal Grande F."/>
            <person name="Keller J."/>
        </authorList>
    </citation>
    <scope>NUCLEOTIDE SEQUENCE [LARGE SCALE GENOMIC DNA]</scope>
    <source>
        <strain evidence="2 3">SAG 2036</strain>
    </source>
</reference>
<evidence type="ECO:0000313" key="2">
    <source>
        <dbReference type="EMBL" id="KAK9797364.1"/>
    </source>
</evidence>
<evidence type="ECO:0000313" key="3">
    <source>
        <dbReference type="Proteomes" id="UP001465755"/>
    </source>
</evidence>
<keyword evidence="3" id="KW-1185">Reference proteome</keyword>
<protein>
    <submittedName>
        <fullName evidence="2">Uncharacterized protein</fullName>
    </submittedName>
</protein>
<accession>A0AAW1NTV9</accession>
<feature type="region of interest" description="Disordered" evidence="1">
    <location>
        <begin position="45"/>
        <end position="96"/>
    </location>
</feature>
<dbReference type="EMBL" id="JALJOQ010000108">
    <property type="protein sequence ID" value="KAK9797364.1"/>
    <property type="molecule type" value="Genomic_DNA"/>
</dbReference>
<evidence type="ECO:0000256" key="1">
    <source>
        <dbReference type="SAM" id="MobiDB-lite"/>
    </source>
</evidence>
<dbReference type="AlphaFoldDB" id="A0AAW1NTV9"/>
<name>A0AAW1NTV9_9CHLO</name>
<comment type="caution">
    <text evidence="2">The sequence shown here is derived from an EMBL/GenBank/DDBJ whole genome shotgun (WGS) entry which is preliminary data.</text>
</comment>
<feature type="compositionally biased region" description="Basic residues" evidence="1">
    <location>
        <begin position="82"/>
        <end position="96"/>
    </location>
</feature>